<protein>
    <recommendedName>
        <fullName evidence="4">Type 4a pilus biogenesis protein PilO</fullName>
    </recommendedName>
</protein>
<feature type="transmembrane region" description="Helical" evidence="1">
    <location>
        <begin position="20"/>
        <end position="41"/>
    </location>
</feature>
<keyword evidence="1" id="KW-0812">Transmembrane</keyword>
<accession>A0ABT2AMS1</accession>
<keyword evidence="1" id="KW-0472">Membrane</keyword>
<evidence type="ECO:0000313" key="2">
    <source>
        <dbReference type="EMBL" id="MCS0597523.1"/>
    </source>
</evidence>
<comment type="caution">
    <text evidence="2">The sequence shown here is derived from an EMBL/GenBank/DDBJ whole genome shotgun (WGS) entry which is preliminary data.</text>
</comment>
<keyword evidence="1" id="KW-1133">Transmembrane helix</keyword>
<keyword evidence="3" id="KW-1185">Reference proteome</keyword>
<dbReference type="RefSeq" id="WP_258828545.1">
    <property type="nucleotide sequence ID" value="NZ_JANUHA010000009.1"/>
</dbReference>
<reference evidence="2 3" key="1">
    <citation type="submission" date="2022-08" db="EMBL/GenBank/DDBJ databases">
        <title>Reclassification of Massilia species as members of the genera Telluria, Duganella, Pseudoduganella, Mokoshia gen. nov. and Zemynaea gen. nov. using orthogonal and non-orthogonal genome-based approaches.</title>
        <authorList>
            <person name="Bowman J.P."/>
        </authorList>
    </citation>
    <scope>NUCLEOTIDE SEQUENCE [LARGE SCALE GENOMIC DNA]</scope>
    <source>
        <strain evidence="2 3">JCM 31661</strain>
    </source>
</reference>
<dbReference type="Proteomes" id="UP001206572">
    <property type="component" value="Unassembled WGS sequence"/>
</dbReference>
<proteinExistence type="predicted"/>
<evidence type="ECO:0000313" key="3">
    <source>
        <dbReference type="Proteomes" id="UP001206572"/>
    </source>
</evidence>
<organism evidence="2 3">
    <name type="scientific">Massilia agri</name>
    <dbReference type="NCBI Taxonomy" id="1886785"/>
    <lineage>
        <taxon>Bacteria</taxon>
        <taxon>Pseudomonadati</taxon>
        <taxon>Pseudomonadota</taxon>
        <taxon>Betaproteobacteria</taxon>
        <taxon>Burkholderiales</taxon>
        <taxon>Oxalobacteraceae</taxon>
        <taxon>Telluria group</taxon>
        <taxon>Massilia</taxon>
    </lineage>
</organism>
<name>A0ABT2AMS1_9BURK</name>
<evidence type="ECO:0000256" key="1">
    <source>
        <dbReference type="SAM" id="Phobius"/>
    </source>
</evidence>
<evidence type="ECO:0008006" key="4">
    <source>
        <dbReference type="Google" id="ProtNLM"/>
    </source>
</evidence>
<gene>
    <name evidence="2" type="ORF">NX780_14320</name>
</gene>
<dbReference type="EMBL" id="JANUHA010000009">
    <property type="protein sequence ID" value="MCS0597523.1"/>
    <property type="molecule type" value="Genomic_DNA"/>
</dbReference>
<sequence length="191" mass="21028">MRQVSLASLWLRLRVAVARVNPVLAVAMLLLLVCVVLLSWLGAARMRVADEYEAARAAAARPAPPPPPPPAPSADQNLAHFHAALGQRRGVERQLKEVFALADRHALVLRQGEYRSSQDRAGGFTTYQINLPVKGRYDAIWAFAFDVLRALPHASLDDVSFRRDAIREENVEARLRLTLYLSATASPGGTQ</sequence>